<dbReference type="Gene3D" id="2.130.10.10">
    <property type="entry name" value="YVTN repeat-like/Quinoprotein amine dehydrogenase"/>
    <property type="match status" value="2"/>
</dbReference>
<keyword evidence="7" id="KW-0539">Nucleus</keyword>
<dbReference type="InterPro" id="IPR057644">
    <property type="entry name" value="Beta-prop_WDR75_2nd"/>
</dbReference>
<keyword evidence="3" id="KW-0698">rRNA processing</keyword>
<dbReference type="AlphaFoldDB" id="A0AB39ZWW7"/>
<dbReference type="PANTHER" id="PTHR44215">
    <property type="entry name" value="WD REPEAT-CONTAINING PROTEIN 75"/>
    <property type="match status" value="1"/>
</dbReference>
<evidence type="ECO:0000256" key="9">
    <source>
        <dbReference type="SAM" id="MobiDB-lite"/>
    </source>
</evidence>
<keyword evidence="6" id="KW-0804">Transcription</keyword>
<evidence type="ECO:0000256" key="4">
    <source>
        <dbReference type="ARBA" id="ARBA00022574"/>
    </source>
</evidence>
<dbReference type="InterPro" id="IPR015943">
    <property type="entry name" value="WD40/YVTN_repeat-like_dom_sf"/>
</dbReference>
<keyword evidence="5" id="KW-0677">Repeat</keyword>
<dbReference type="Pfam" id="PF23869">
    <property type="entry name" value="Beta-prop_WDR75_1st"/>
    <property type="match status" value="1"/>
</dbReference>
<dbReference type="Pfam" id="PF23769">
    <property type="entry name" value="Beta-prop_WDR75_2nd"/>
    <property type="match status" value="2"/>
</dbReference>
<dbReference type="GO" id="GO:0003723">
    <property type="term" value="F:RNA binding"/>
    <property type="evidence" value="ECO:0007669"/>
    <property type="project" value="InterPro"/>
</dbReference>
<keyword evidence="4 8" id="KW-0853">WD repeat</keyword>
<evidence type="ECO:0000259" key="10">
    <source>
        <dbReference type="Pfam" id="PF23769"/>
    </source>
</evidence>
<dbReference type="PANTHER" id="PTHR44215:SF1">
    <property type="entry name" value="WD REPEAT-CONTAINING PROTEIN 75"/>
    <property type="match status" value="1"/>
</dbReference>
<gene>
    <name evidence="12" type="primary">l(2)05287</name>
</gene>
<dbReference type="PROSITE" id="PS50082">
    <property type="entry name" value="WD_REPEATS_2"/>
    <property type="match status" value="1"/>
</dbReference>
<comment type="subcellular location">
    <subcellularLocation>
        <location evidence="1">Nucleus</location>
        <location evidence="1">Nucleolus</location>
    </subcellularLocation>
</comment>
<reference evidence="11" key="1">
    <citation type="submission" date="2025-05" db="UniProtKB">
        <authorList>
            <consortium name="RefSeq"/>
        </authorList>
    </citation>
    <scope>NUCLEOTIDE SEQUENCE [LARGE SCALE GENOMIC DNA]</scope>
</reference>
<dbReference type="SMART" id="SM00320">
    <property type="entry name" value="WD40"/>
    <property type="match status" value="6"/>
</dbReference>
<accession>A0AB39ZWW7</accession>
<evidence type="ECO:0000256" key="3">
    <source>
        <dbReference type="ARBA" id="ARBA00022552"/>
    </source>
</evidence>
<name>A0AB39ZWW7_DROSZ</name>
<evidence type="ECO:0000256" key="8">
    <source>
        <dbReference type="PROSITE-ProRule" id="PRU00221"/>
    </source>
</evidence>
<evidence type="ECO:0000256" key="2">
    <source>
        <dbReference type="ARBA" id="ARBA00022517"/>
    </source>
</evidence>
<dbReference type="InterPro" id="IPR053826">
    <property type="entry name" value="WDR75"/>
</dbReference>
<dbReference type="SUPFAM" id="SSF50978">
    <property type="entry name" value="WD40 repeat-like"/>
    <property type="match status" value="1"/>
</dbReference>
<dbReference type="InterPro" id="IPR036322">
    <property type="entry name" value="WD40_repeat_dom_sf"/>
</dbReference>
<evidence type="ECO:0000256" key="6">
    <source>
        <dbReference type="ARBA" id="ARBA00023163"/>
    </source>
</evidence>
<evidence type="ECO:0000313" key="12">
    <source>
        <dbReference type="RefSeq" id="XP_016945006.3"/>
    </source>
</evidence>
<protein>
    <submittedName>
        <fullName evidence="12">Uncharacterized protein l(2)05287</fullName>
    </submittedName>
</protein>
<dbReference type="GO" id="GO:0006364">
    <property type="term" value="P:rRNA processing"/>
    <property type="evidence" value="ECO:0007669"/>
    <property type="project" value="UniProtKB-KW"/>
</dbReference>
<dbReference type="SUPFAM" id="SSF69322">
    <property type="entry name" value="Tricorn protease domain 2"/>
    <property type="match status" value="1"/>
</dbReference>
<feature type="region of interest" description="Disordered" evidence="9">
    <location>
        <begin position="1012"/>
        <end position="1038"/>
    </location>
</feature>
<feature type="domain" description="WD repeat-containing protein 75 second beta-propeller" evidence="10">
    <location>
        <begin position="349"/>
        <end position="550"/>
    </location>
</feature>
<feature type="repeat" description="WD" evidence="8">
    <location>
        <begin position="243"/>
        <end position="278"/>
    </location>
</feature>
<evidence type="ECO:0000256" key="1">
    <source>
        <dbReference type="ARBA" id="ARBA00004604"/>
    </source>
</evidence>
<feature type="domain" description="WD repeat-containing protein 75 second beta-propeller" evidence="10">
    <location>
        <begin position="781"/>
        <end position="897"/>
    </location>
</feature>
<reference evidence="12" key="2">
    <citation type="submission" date="2025-08" db="UniProtKB">
        <authorList>
            <consortium name="RefSeq"/>
        </authorList>
    </citation>
    <scope>IDENTIFICATION</scope>
</reference>
<organism evidence="11 12">
    <name type="scientific">Drosophila suzukii</name>
    <name type="common">Spotted-wing drosophila fruit fly</name>
    <dbReference type="NCBI Taxonomy" id="28584"/>
    <lineage>
        <taxon>Eukaryota</taxon>
        <taxon>Metazoa</taxon>
        <taxon>Ecdysozoa</taxon>
        <taxon>Arthropoda</taxon>
        <taxon>Hexapoda</taxon>
        <taxon>Insecta</taxon>
        <taxon>Pterygota</taxon>
        <taxon>Neoptera</taxon>
        <taxon>Endopterygota</taxon>
        <taxon>Diptera</taxon>
        <taxon>Brachycera</taxon>
        <taxon>Muscomorpha</taxon>
        <taxon>Ephydroidea</taxon>
        <taxon>Drosophilidae</taxon>
        <taxon>Drosophila</taxon>
        <taxon>Sophophora</taxon>
    </lineage>
</organism>
<dbReference type="GO" id="GO:0032040">
    <property type="term" value="C:small-subunit processome"/>
    <property type="evidence" value="ECO:0007669"/>
    <property type="project" value="InterPro"/>
</dbReference>
<evidence type="ECO:0000256" key="7">
    <source>
        <dbReference type="ARBA" id="ARBA00023242"/>
    </source>
</evidence>
<dbReference type="Proteomes" id="UP001652628">
    <property type="component" value="Chromosome 2L"/>
</dbReference>
<sequence length="1086" mass="122217">MNFDDEDRLELQFLAGGNIVEHAPVFSPDGRFMFVRCETKVQVYATSTGEITRVLDDATAPLISLELDLKQPDLLIGCMSTGEIIRWNWRAGVVKKTVSLKLPGGQTTILTCNLINMYKGGDTACAFVTTKKNSGDKVNYFVVNTSTGDQIEITCGLKLKVRTPIVDVGKGKFKYIILAQGFYIYFVNYETWNFCRFKNYNRKPITCVRMSQCEMVAATGDTKGKIFVWRDFEKQESVFKELFHWHHMEVISLAFSPSGVTLYSGGHECVLVKWNLASPAIRKFLPRMASVIRHIVVSNDNENVLVSTEDNAIQLLGGSDNDIKSTLLHFTYETKDKTGRAKFPMGLRLNPRTNTLVLNGRSGHLQFYSAYTKSMLYNLRVVGSNVYSEEAKHIVYNTRITRAAFNINWMATGEVYNDLENFAEVRLKFWQYSEELQSYTLNTEIELPHEGGFKAITFSNQFQVDNLRCATAGEDNVIKVWGLTDSESIYRRGTMWCCLAQTSYRNLCIGSICFSQDGSLLAVGYGNILALYDARNPRLPLQTLSCPPGIDGVISKAQLRLAQSPLNGTRKELTQQRQQLWDLLKTLINSNDEKLIKQAKDLIVGPPAKAQLMNEAEDASKEAVFRYIMKMPELGLHQKLQLLRRFGVECSIPHVLRNRLLKHLEQKAVIPLATKLRLRKLDARLHRLHRRHRYKAKHRLNDLTKRRQNFEDLVPQDIMSLFSVLKLDENSQPKKEVNIKPKKNAKGKPKMNEEIQPKLNGKVNIKVKKIPTKAVPLQGLAQISHVQFGAGEQAHLVAVCTESRVLIWNLLTLRLQAGLKLSVRQLAFDPLTNLMAVITKNDELHVFQPNVPLPLYQRSNLPKTHGLAWLPRRQPKQSSINVDWQAQSTLLMLTHSQKIAYLALPGQSPSDDAPAPISFAQPAAPESQFRHATFGIHVTKQHQVSSDFLEKSGPLIVGRGEHSSVNAFVNLSAHTMPAMSLICGEFVKSLLIPADSTLRHASAAGEDAAVTNGGMVNGNGVSYGHSDEEPEDEELDEVTKNTLDTRKTLLEQNEKLEDLPPGEELDQQALDNRLKTITALRTKLRL</sequence>
<dbReference type="GeneID" id="108021029"/>
<proteinExistence type="predicted"/>
<dbReference type="GO" id="GO:2000234">
    <property type="term" value="P:positive regulation of rRNA processing"/>
    <property type="evidence" value="ECO:0007669"/>
    <property type="project" value="TreeGrafter"/>
</dbReference>
<evidence type="ECO:0000313" key="11">
    <source>
        <dbReference type="Proteomes" id="UP001652628"/>
    </source>
</evidence>
<keyword evidence="2" id="KW-0690">Ribosome biogenesis</keyword>
<evidence type="ECO:0000256" key="5">
    <source>
        <dbReference type="ARBA" id="ARBA00022737"/>
    </source>
</evidence>
<dbReference type="GO" id="GO:0045943">
    <property type="term" value="P:positive regulation of transcription by RNA polymerase I"/>
    <property type="evidence" value="ECO:0007669"/>
    <property type="project" value="InterPro"/>
</dbReference>
<dbReference type="InterPro" id="IPR001680">
    <property type="entry name" value="WD40_rpt"/>
</dbReference>
<keyword evidence="11" id="KW-1185">Reference proteome</keyword>
<dbReference type="RefSeq" id="XP_016945006.3">
    <property type="nucleotide sequence ID" value="XM_017089517.4"/>
</dbReference>